<dbReference type="Gene3D" id="1.25.40.10">
    <property type="entry name" value="Tetratricopeptide repeat domain"/>
    <property type="match status" value="3"/>
</dbReference>
<reference evidence="4 5" key="1">
    <citation type="submission" date="2024-11" db="EMBL/GenBank/DDBJ databases">
        <title>Chromosome-level genome assembly of Eucalyptus globulus Labill. provides insights into its genome evolution.</title>
        <authorList>
            <person name="Li X."/>
        </authorList>
    </citation>
    <scope>NUCLEOTIDE SEQUENCE [LARGE SCALE GENOMIC DNA]</scope>
    <source>
        <strain evidence="4">CL2024</strain>
        <tissue evidence="4">Fresh tender leaves</tissue>
    </source>
</reference>
<comment type="caution">
    <text evidence="4">The sequence shown here is derived from an EMBL/GenBank/DDBJ whole genome shotgun (WGS) entry which is preliminary data.</text>
</comment>
<dbReference type="GO" id="GO:0016070">
    <property type="term" value="P:RNA metabolic process"/>
    <property type="evidence" value="ECO:0007669"/>
    <property type="project" value="UniProtKB-ARBA"/>
</dbReference>
<name>A0ABD3JTT3_EUCGL</name>
<dbReference type="SUPFAM" id="SSF48452">
    <property type="entry name" value="TPR-like"/>
    <property type="match status" value="1"/>
</dbReference>
<gene>
    <name evidence="4" type="ORF">ACJRO7_027989</name>
</gene>
<dbReference type="Pfam" id="PF13041">
    <property type="entry name" value="PPR_2"/>
    <property type="match status" value="3"/>
</dbReference>
<organism evidence="4 5">
    <name type="scientific">Eucalyptus globulus</name>
    <name type="common">Tasmanian blue gum</name>
    <dbReference type="NCBI Taxonomy" id="34317"/>
    <lineage>
        <taxon>Eukaryota</taxon>
        <taxon>Viridiplantae</taxon>
        <taxon>Streptophyta</taxon>
        <taxon>Embryophyta</taxon>
        <taxon>Tracheophyta</taxon>
        <taxon>Spermatophyta</taxon>
        <taxon>Magnoliopsida</taxon>
        <taxon>eudicotyledons</taxon>
        <taxon>Gunneridae</taxon>
        <taxon>Pentapetalae</taxon>
        <taxon>rosids</taxon>
        <taxon>malvids</taxon>
        <taxon>Myrtales</taxon>
        <taxon>Myrtaceae</taxon>
        <taxon>Myrtoideae</taxon>
        <taxon>Eucalypteae</taxon>
        <taxon>Eucalyptus</taxon>
    </lineage>
</organism>
<evidence type="ECO:0000313" key="5">
    <source>
        <dbReference type="Proteomes" id="UP001634007"/>
    </source>
</evidence>
<dbReference type="PANTHER" id="PTHR47926:SF359">
    <property type="entry name" value="PENTACOTRIPEPTIDE-REPEAT REGION OF PRORP DOMAIN-CONTAINING PROTEIN"/>
    <property type="match status" value="1"/>
</dbReference>
<sequence>MIACVSGAPDALQAGRTPPSPCSAPRFGTEDALAALRRCADFGQLRQAHARIIRSGLSSDQLLARKMIQVCSSRGQMDYAALVFRQIERPQTFTWNVMIREYTMNGGSRRAILLYNLMICKGYAPDKFTFPFVVKACIDSLVIEKGREVHGMAIKAGFSRDVFLQNTLMDLYFKCGDGECGRSVFENMPVRSVVSWTTMISGLIACGDLDGARRTFEQMPDKNVVSWTAMINGYVKNGQPQEAFDLFRRMQIDKVEPNEFTLVNLLKACTELGSLKLGRWIHDYALKNGFNLGVFLGTALIDMYSKCDSLEDARWVFDEMQIKSLVTWNAMITSLGVHGCGEEALALFGQMEKANVVPDAITFVGALCACVHMNDLEKAYELFVNMRELYDITPLPEHYACLLELYNHASVQDEDFDFLSNTEMEQNNDILAAFLEADIAQDVSSADRIFPSSFEETTKMDSIYRGQLPRFKWDVG</sequence>
<protein>
    <recommendedName>
        <fullName evidence="6">Pentatricopeptide repeat-containing protein</fullName>
    </recommendedName>
</protein>
<dbReference type="Proteomes" id="UP001634007">
    <property type="component" value="Unassembled WGS sequence"/>
</dbReference>
<evidence type="ECO:0008006" key="6">
    <source>
        <dbReference type="Google" id="ProtNLM"/>
    </source>
</evidence>
<evidence type="ECO:0000256" key="3">
    <source>
        <dbReference type="SAM" id="MobiDB-lite"/>
    </source>
</evidence>
<dbReference type="EMBL" id="JBJKBG010000007">
    <property type="protein sequence ID" value="KAL3731050.1"/>
    <property type="molecule type" value="Genomic_DNA"/>
</dbReference>
<keyword evidence="5" id="KW-1185">Reference proteome</keyword>
<dbReference type="PANTHER" id="PTHR47926">
    <property type="entry name" value="PENTATRICOPEPTIDE REPEAT-CONTAINING PROTEIN"/>
    <property type="match status" value="1"/>
</dbReference>
<proteinExistence type="predicted"/>
<evidence type="ECO:0000256" key="1">
    <source>
        <dbReference type="ARBA" id="ARBA00022737"/>
    </source>
</evidence>
<dbReference type="NCBIfam" id="TIGR00756">
    <property type="entry name" value="PPR"/>
    <property type="match status" value="4"/>
</dbReference>
<feature type="repeat" description="PPR" evidence="2">
    <location>
        <begin position="223"/>
        <end position="257"/>
    </location>
</feature>
<dbReference type="InterPro" id="IPR002885">
    <property type="entry name" value="PPR_rpt"/>
</dbReference>
<dbReference type="FunFam" id="1.25.40.10:FF:000344">
    <property type="entry name" value="Pentatricopeptide repeat-containing protein"/>
    <property type="match status" value="1"/>
</dbReference>
<dbReference type="AlphaFoldDB" id="A0ABD3JTT3"/>
<feature type="repeat" description="PPR" evidence="2">
    <location>
        <begin position="324"/>
        <end position="358"/>
    </location>
</feature>
<dbReference type="Pfam" id="PF01535">
    <property type="entry name" value="PPR"/>
    <property type="match status" value="2"/>
</dbReference>
<evidence type="ECO:0000313" key="4">
    <source>
        <dbReference type="EMBL" id="KAL3731050.1"/>
    </source>
</evidence>
<dbReference type="PROSITE" id="PS51375">
    <property type="entry name" value="PPR"/>
    <property type="match status" value="4"/>
</dbReference>
<dbReference type="FunFam" id="1.25.40.10:FF:000970">
    <property type="entry name" value="Pentatricopeptide repeat-containing protein At3g26630, chloroplastic"/>
    <property type="match status" value="1"/>
</dbReference>
<accession>A0ABD3JTT3</accession>
<keyword evidence="1" id="KW-0677">Repeat</keyword>
<dbReference type="InterPro" id="IPR046960">
    <property type="entry name" value="PPR_At4g14850-like_plant"/>
</dbReference>
<evidence type="ECO:0000256" key="2">
    <source>
        <dbReference type="PROSITE-ProRule" id="PRU00708"/>
    </source>
</evidence>
<feature type="repeat" description="PPR" evidence="2">
    <location>
        <begin position="91"/>
        <end position="125"/>
    </location>
</feature>
<feature type="region of interest" description="Disordered" evidence="3">
    <location>
        <begin position="5"/>
        <end position="24"/>
    </location>
</feature>
<feature type="repeat" description="PPR" evidence="2">
    <location>
        <begin position="192"/>
        <end position="222"/>
    </location>
</feature>
<dbReference type="InterPro" id="IPR011990">
    <property type="entry name" value="TPR-like_helical_dom_sf"/>
</dbReference>